<dbReference type="Gene3D" id="3.30.450.20">
    <property type="entry name" value="PAS domain"/>
    <property type="match status" value="2"/>
</dbReference>
<keyword evidence="3" id="KW-0732">Signal</keyword>
<dbReference type="SMART" id="SM00267">
    <property type="entry name" value="GGDEF"/>
    <property type="match status" value="1"/>
</dbReference>
<dbReference type="PROSITE" id="PS50883">
    <property type="entry name" value="EAL"/>
    <property type="match status" value="1"/>
</dbReference>
<dbReference type="InterPro" id="IPR029787">
    <property type="entry name" value="Nucleotide_cyclase"/>
</dbReference>
<dbReference type="Pfam" id="PF08447">
    <property type="entry name" value="PAS_3"/>
    <property type="match status" value="1"/>
</dbReference>
<dbReference type="Pfam" id="PF00990">
    <property type="entry name" value="GGDEF"/>
    <property type="match status" value="1"/>
</dbReference>
<dbReference type="InterPro" id="IPR013783">
    <property type="entry name" value="Ig-like_fold"/>
</dbReference>
<dbReference type="InterPro" id="IPR000700">
    <property type="entry name" value="PAS-assoc_C"/>
</dbReference>
<dbReference type="Pfam" id="PF07495">
    <property type="entry name" value="Y_Y_Y"/>
    <property type="match status" value="1"/>
</dbReference>
<sequence>MLNRLLFLVICALLHSDAFGLTKANEPFDVNSLAVLLKHDKFTVSNGLTQNTVTSVVKDKEGFIWIGTANGLNRYDGTEFTHYFSNTYSGLPSSLIRNLLVDSEGQLLIGTDSGVVQYDAIKDRFQPYLPNLPLSQEPTWSMHSENGLTYVATAGQIYIINAKDKQVVESVKDDRLAEIKKIQVKASTLYFKSYDGHLYQYQDKALTLLDKDITDFAVLEKGMLTLKAGKLQLNGSVVTDRYVSNISHLGKDRLLAGSVNSLYLVTLTDKVTFTLIGDTRFKMNEMATSFFYYKDYELFFSDYAGGVEYINNTANLIQTLNLDLKVWSIAQNNDSVFVATHTGTTSYTTDFTHPVELTSTIGFKTLAATNDSLFIGNNSGLVQLILDTGEQRRLSQQGIISLTIGENDELIAGTVKGQVLRFDHDGVLTDTIDTQMDYPIFSIKSMGNKVFIGSQKGLFVYENDRKALTELFSSEFVTAVNNDDKYVYFGTQSTLYRIEPETMQIKNMLSVGKIINAIEVIDNELVIASSNEINVIDKTTNKRTKYTKQNGALEDYSPSATAQVDGDRIIFGGEYGLSVYKTANKLNARDSSDELSVSIKNLYVFNEKISLPSPILTKPIRFEKLITLNHSDYPFTFEYGIIGKQSQWFDYFYRLEGIDNGYLTNKNSYSATYTSVPHGDYHFHVYAVNKKTGVKTKDTLITVRILPPWWLSDKAKFIYAIVLLIVSLLISKALQKRRQIQLQIKQSEERLKLALWGSGDELWDWDIESGEIYRSNVWKNLEFPQDGNRAGQSCEESNIHPHDVKRVKKALERCLNGTTEHFESAYRVKTKDGQWLWIHDRAKVVERSSLNAPLRMTGTIKNISRFKTNEERLKLIARALANISEGVFILSQDFRFVEVNEACCKISQTHKNQFIGEPFILTRYPASYSEQLKQALNSQGQWIGEVEAVKGDGSLFQMELTIDAIHSDQGEISHFVGVFSDITLRKQQEDELRKLTNNDILTGLPNRSSLQVTINHIVKNQINHTLMILDIDKFKRINDSLGHKVGDLLLVDVAQRFQTVLPKNAVLYRLGGDEFAVLVDNHQDVSKSAVIASALINSLDTAFAVNGESMVLTVSIGIVLFPDDEQSEQGLMKKADIAMYHAKTAGGGRYQFYSESINQNAIIQLDIENMIRDAIKNDYFEVYYQPKIDIRKERIVGMEALVRLNHPEKGLIPPDQFIPMAEDTGLILEIGETVLKKACFAAQHWIKEGLFEGRVAVNISSRQFSQPDLIERINAILRLTQLSVDNLELEITESTVIKNPEYAIKIMKKLARSGIHLALDDFGTGYSSLAYLKLFPINTLKIDKSFVQDIDLAERDLQMVNSIVTIAHNLGLSVVAEGVETYTQHNMLKAIGCEQVQGYFFSKPVTQSEFTDILKSELSKGKINEKSVAV</sequence>
<evidence type="ECO:0000259" key="6">
    <source>
        <dbReference type="PROSITE" id="PS50887"/>
    </source>
</evidence>
<dbReference type="InterPro" id="IPR011047">
    <property type="entry name" value="Quinoprotein_ADH-like_sf"/>
</dbReference>
<evidence type="ECO:0000313" key="8">
    <source>
        <dbReference type="Proteomes" id="UP000502608"/>
    </source>
</evidence>
<dbReference type="SUPFAM" id="SSF50998">
    <property type="entry name" value="Quinoprotein alcohol dehydrogenase-like"/>
    <property type="match status" value="1"/>
</dbReference>
<dbReference type="Gene3D" id="3.20.20.450">
    <property type="entry name" value="EAL domain"/>
    <property type="match status" value="1"/>
</dbReference>
<proteinExistence type="predicted"/>
<dbReference type="SUPFAM" id="SSF63829">
    <property type="entry name" value="Calcium-dependent phosphotriesterase"/>
    <property type="match status" value="1"/>
</dbReference>
<dbReference type="SUPFAM" id="SSF55073">
    <property type="entry name" value="Nucleotide cyclase"/>
    <property type="match status" value="1"/>
</dbReference>
<dbReference type="PANTHER" id="PTHR44757">
    <property type="entry name" value="DIGUANYLATE CYCLASE DGCP"/>
    <property type="match status" value="1"/>
</dbReference>
<dbReference type="Pfam" id="PF07494">
    <property type="entry name" value="Reg_prop"/>
    <property type="match status" value="1"/>
</dbReference>
<evidence type="ECO:0000256" key="3">
    <source>
        <dbReference type="SAM" id="SignalP"/>
    </source>
</evidence>
<dbReference type="InterPro" id="IPR043128">
    <property type="entry name" value="Rev_trsase/Diguanyl_cyclase"/>
</dbReference>
<dbReference type="Gene3D" id="3.30.70.270">
    <property type="match status" value="1"/>
</dbReference>
<dbReference type="CDD" id="cd00130">
    <property type="entry name" value="PAS"/>
    <property type="match status" value="1"/>
</dbReference>
<organism evidence="7 8">
    <name type="scientific">Shewanella aestuarii</name>
    <dbReference type="NCBI Taxonomy" id="1028752"/>
    <lineage>
        <taxon>Bacteria</taxon>
        <taxon>Pseudomonadati</taxon>
        <taxon>Pseudomonadota</taxon>
        <taxon>Gammaproteobacteria</taxon>
        <taxon>Alteromonadales</taxon>
        <taxon>Shewanellaceae</taxon>
        <taxon>Shewanella</taxon>
    </lineage>
</organism>
<accession>A0A6G9QPW8</accession>
<dbReference type="InterPro" id="IPR000160">
    <property type="entry name" value="GGDEF_dom"/>
</dbReference>
<evidence type="ECO:0000259" key="4">
    <source>
        <dbReference type="PROSITE" id="PS50113"/>
    </source>
</evidence>
<dbReference type="InterPro" id="IPR035919">
    <property type="entry name" value="EAL_sf"/>
</dbReference>
<dbReference type="Proteomes" id="UP000502608">
    <property type="component" value="Plasmid pPN3F2_2"/>
</dbReference>
<dbReference type="InterPro" id="IPR052155">
    <property type="entry name" value="Biofilm_reg_signaling"/>
</dbReference>
<dbReference type="SUPFAM" id="SSF141868">
    <property type="entry name" value="EAL domain-like"/>
    <property type="match status" value="1"/>
</dbReference>
<dbReference type="InterPro" id="IPR000014">
    <property type="entry name" value="PAS"/>
</dbReference>
<geneLocation type="plasmid" evidence="7 8">
    <name>pPN3F2_2</name>
</geneLocation>
<protein>
    <recommendedName>
        <fullName evidence="1">cyclic-guanylate-specific phosphodiesterase</fullName>
        <ecNumber evidence="1">3.1.4.52</ecNumber>
    </recommendedName>
</protein>
<name>A0A6G9QPW8_9GAMM</name>
<keyword evidence="7" id="KW-0614">Plasmid</keyword>
<feature type="domain" description="EAL" evidence="5">
    <location>
        <begin position="1164"/>
        <end position="1418"/>
    </location>
</feature>
<feature type="signal peptide" evidence="3">
    <location>
        <begin position="1"/>
        <end position="20"/>
    </location>
</feature>
<dbReference type="Pfam" id="PF13426">
    <property type="entry name" value="PAS_9"/>
    <property type="match status" value="1"/>
</dbReference>
<dbReference type="PANTHER" id="PTHR44757:SF2">
    <property type="entry name" value="BIOFILM ARCHITECTURE MAINTENANCE PROTEIN MBAA"/>
    <property type="match status" value="1"/>
</dbReference>
<feature type="domain" description="PAC" evidence="4">
    <location>
        <begin position="942"/>
        <end position="994"/>
    </location>
</feature>
<dbReference type="PROSITE" id="PS50113">
    <property type="entry name" value="PAC"/>
    <property type="match status" value="1"/>
</dbReference>
<dbReference type="EC" id="3.1.4.52" evidence="1"/>
<dbReference type="InterPro" id="IPR015943">
    <property type="entry name" value="WD40/YVTN_repeat-like_dom_sf"/>
</dbReference>
<dbReference type="CDD" id="cd01948">
    <property type="entry name" value="EAL"/>
    <property type="match status" value="1"/>
</dbReference>
<dbReference type="Gene3D" id="2.60.40.10">
    <property type="entry name" value="Immunoglobulins"/>
    <property type="match status" value="1"/>
</dbReference>
<dbReference type="RefSeq" id="WP_167680462.1">
    <property type="nucleotide sequence ID" value="NZ_CP050315.1"/>
</dbReference>
<dbReference type="EMBL" id="CP050315">
    <property type="protein sequence ID" value="QIR16634.1"/>
    <property type="molecule type" value="Genomic_DNA"/>
</dbReference>
<feature type="chain" id="PRO_5026260270" description="cyclic-guanylate-specific phosphodiesterase" evidence="3">
    <location>
        <begin position="21"/>
        <end position="1430"/>
    </location>
</feature>
<dbReference type="KEGG" id="saes:HBH39_19350"/>
<evidence type="ECO:0000313" key="7">
    <source>
        <dbReference type="EMBL" id="QIR16634.1"/>
    </source>
</evidence>
<reference evidence="7 8" key="1">
    <citation type="submission" date="2020-03" db="EMBL/GenBank/DDBJ databases">
        <title>Complete genome sequence of Shewanella sp.</title>
        <authorList>
            <person name="Kim Y.-S."/>
            <person name="Kim S.-J."/>
            <person name="Jung H.-K."/>
            <person name="Kim K.-H."/>
        </authorList>
    </citation>
    <scope>NUCLEOTIDE SEQUENCE [LARGE SCALE GENOMIC DNA]</scope>
    <source>
        <strain evidence="7 8">PN3F2</strain>
        <plasmid evidence="7 8">pPN3F2_2</plasmid>
    </source>
</reference>
<dbReference type="CDD" id="cd01949">
    <property type="entry name" value="GGDEF"/>
    <property type="match status" value="1"/>
</dbReference>
<evidence type="ECO:0000259" key="5">
    <source>
        <dbReference type="PROSITE" id="PS50883"/>
    </source>
</evidence>
<dbReference type="SUPFAM" id="SSF55785">
    <property type="entry name" value="PYP-like sensor domain (PAS domain)"/>
    <property type="match status" value="2"/>
</dbReference>
<dbReference type="InterPro" id="IPR011110">
    <property type="entry name" value="Reg_prop"/>
</dbReference>
<keyword evidence="8" id="KW-1185">Reference proteome</keyword>
<dbReference type="FunFam" id="3.20.20.450:FF:000001">
    <property type="entry name" value="Cyclic di-GMP phosphodiesterase yahA"/>
    <property type="match status" value="1"/>
</dbReference>
<feature type="domain" description="GGDEF" evidence="6">
    <location>
        <begin position="1022"/>
        <end position="1155"/>
    </location>
</feature>
<dbReference type="GO" id="GO:0071111">
    <property type="term" value="F:cyclic-guanylate-specific phosphodiesterase activity"/>
    <property type="evidence" value="ECO:0007669"/>
    <property type="project" value="UniProtKB-EC"/>
</dbReference>
<evidence type="ECO:0000256" key="1">
    <source>
        <dbReference type="ARBA" id="ARBA00012282"/>
    </source>
</evidence>
<dbReference type="SMART" id="SM00086">
    <property type="entry name" value="PAC"/>
    <property type="match status" value="2"/>
</dbReference>
<dbReference type="NCBIfam" id="TIGR00229">
    <property type="entry name" value="sensory_box"/>
    <property type="match status" value="1"/>
</dbReference>
<dbReference type="Pfam" id="PF00563">
    <property type="entry name" value="EAL"/>
    <property type="match status" value="1"/>
</dbReference>
<keyword evidence="2" id="KW-0973">c-di-GMP</keyword>
<dbReference type="InterPro" id="IPR035965">
    <property type="entry name" value="PAS-like_dom_sf"/>
</dbReference>
<evidence type="ECO:0000256" key="2">
    <source>
        <dbReference type="ARBA" id="ARBA00022636"/>
    </source>
</evidence>
<dbReference type="InterPro" id="IPR013655">
    <property type="entry name" value="PAS_fold_3"/>
</dbReference>
<dbReference type="Gene3D" id="2.130.10.10">
    <property type="entry name" value="YVTN repeat-like/Quinoprotein amine dehydrogenase"/>
    <property type="match status" value="2"/>
</dbReference>
<dbReference type="PROSITE" id="PS50887">
    <property type="entry name" value="GGDEF"/>
    <property type="match status" value="1"/>
</dbReference>
<dbReference type="InterPro" id="IPR011123">
    <property type="entry name" value="Y_Y_Y"/>
</dbReference>
<dbReference type="NCBIfam" id="TIGR00254">
    <property type="entry name" value="GGDEF"/>
    <property type="match status" value="1"/>
</dbReference>
<gene>
    <name evidence="7" type="ORF">HBH39_19350</name>
</gene>
<dbReference type="InterPro" id="IPR001610">
    <property type="entry name" value="PAC"/>
</dbReference>
<dbReference type="InterPro" id="IPR001633">
    <property type="entry name" value="EAL_dom"/>
</dbReference>
<dbReference type="SMART" id="SM00052">
    <property type="entry name" value="EAL"/>
    <property type="match status" value="1"/>
</dbReference>
<dbReference type="SMART" id="SM00091">
    <property type="entry name" value="PAS"/>
    <property type="match status" value="1"/>
</dbReference>